<keyword evidence="5 6" id="KW-0378">Hydrolase</keyword>
<keyword evidence="4 7" id="KW-0732">Signal</keyword>
<dbReference type="PRINTS" id="PR00843">
    <property type="entry name" value="GLHYDRLASE30"/>
</dbReference>
<dbReference type="PANTHER" id="PTHR11069">
    <property type="entry name" value="GLUCOSYLCERAMIDASE"/>
    <property type="match status" value="1"/>
</dbReference>
<dbReference type="Pfam" id="PF02055">
    <property type="entry name" value="Glyco_hydro_30"/>
    <property type="match status" value="2"/>
</dbReference>
<evidence type="ECO:0000313" key="11">
    <source>
        <dbReference type="Proteomes" id="UP001162164"/>
    </source>
</evidence>
<protein>
    <recommendedName>
        <fullName evidence="3 6">Glucosylceramidase</fullName>
        <ecNumber evidence="3 6">3.2.1.45</ecNumber>
    </recommendedName>
</protein>
<evidence type="ECO:0000256" key="2">
    <source>
        <dbReference type="ARBA" id="ARBA00005382"/>
    </source>
</evidence>
<comment type="similarity">
    <text evidence="2 6">Belongs to the glycosyl hydrolase 30 family.</text>
</comment>
<accession>A0ABQ9J9N4</accession>
<dbReference type="SUPFAM" id="SSF51445">
    <property type="entry name" value="(Trans)glycosidases"/>
    <property type="match status" value="2"/>
</dbReference>
<dbReference type="InterPro" id="IPR013780">
    <property type="entry name" value="Glyco_hydro_b"/>
</dbReference>
<evidence type="ECO:0000256" key="7">
    <source>
        <dbReference type="SAM" id="SignalP"/>
    </source>
</evidence>
<reference evidence="10" key="1">
    <citation type="journal article" date="2023" name="Insect Mol. Biol.">
        <title>Genome sequencing provides insights into the evolution of gene families encoding plant cell wall-degrading enzymes in longhorned beetles.</title>
        <authorList>
            <person name="Shin N.R."/>
            <person name="Okamura Y."/>
            <person name="Kirsch R."/>
            <person name="Pauchet Y."/>
        </authorList>
    </citation>
    <scope>NUCLEOTIDE SEQUENCE</scope>
    <source>
        <strain evidence="10">MMC_N1</strain>
    </source>
</reference>
<keyword evidence="6" id="KW-0326">Glycosidase</keyword>
<feature type="domain" description="Glycosyl hydrolase family 30 beta sandwich" evidence="9">
    <location>
        <begin position="941"/>
        <end position="1005"/>
    </location>
</feature>
<dbReference type="Pfam" id="PF17189">
    <property type="entry name" value="Glyco_hydro_30C"/>
    <property type="match status" value="2"/>
</dbReference>
<evidence type="ECO:0000256" key="1">
    <source>
        <dbReference type="ARBA" id="ARBA00001013"/>
    </source>
</evidence>
<dbReference type="PANTHER" id="PTHR11069:SF23">
    <property type="entry name" value="LYSOSOMAL ACID GLUCOSYLCERAMIDASE"/>
    <property type="match status" value="1"/>
</dbReference>
<dbReference type="EMBL" id="JAPWTJ010001017">
    <property type="protein sequence ID" value="KAJ8974330.1"/>
    <property type="molecule type" value="Genomic_DNA"/>
</dbReference>
<dbReference type="Gene3D" id="2.60.40.1180">
    <property type="entry name" value="Golgi alpha-mannosidase II"/>
    <property type="match status" value="1"/>
</dbReference>
<dbReference type="EC" id="3.2.1.45" evidence="3 6"/>
<evidence type="ECO:0000259" key="9">
    <source>
        <dbReference type="Pfam" id="PF17189"/>
    </source>
</evidence>
<keyword evidence="6" id="KW-0443">Lipid metabolism</keyword>
<evidence type="ECO:0000256" key="6">
    <source>
        <dbReference type="RuleBase" id="RU361188"/>
    </source>
</evidence>
<gene>
    <name evidence="10" type="ORF">NQ317_002513</name>
</gene>
<organism evidence="10 11">
    <name type="scientific">Molorchus minor</name>
    <dbReference type="NCBI Taxonomy" id="1323400"/>
    <lineage>
        <taxon>Eukaryota</taxon>
        <taxon>Metazoa</taxon>
        <taxon>Ecdysozoa</taxon>
        <taxon>Arthropoda</taxon>
        <taxon>Hexapoda</taxon>
        <taxon>Insecta</taxon>
        <taxon>Pterygota</taxon>
        <taxon>Neoptera</taxon>
        <taxon>Endopterygota</taxon>
        <taxon>Coleoptera</taxon>
        <taxon>Polyphaga</taxon>
        <taxon>Cucujiformia</taxon>
        <taxon>Chrysomeloidea</taxon>
        <taxon>Cerambycidae</taxon>
        <taxon>Lamiinae</taxon>
        <taxon>Monochamini</taxon>
        <taxon>Molorchus</taxon>
    </lineage>
</organism>
<proteinExistence type="inferred from homology"/>
<comment type="caution">
    <text evidence="10">The sequence shown here is derived from an EMBL/GenBank/DDBJ whole genome shotgun (WGS) entry which is preliminary data.</text>
</comment>
<feature type="domain" description="Glycosyl hydrolase family 30 beta sandwich" evidence="9">
    <location>
        <begin position="441"/>
        <end position="506"/>
    </location>
</feature>
<keyword evidence="11" id="KW-1185">Reference proteome</keyword>
<sequence length="1016" mass="114315">MTVALILYLLSVVILNVNANKCNTREVEFGIVCVCNSTYCDDVPELEDLSSGSFQFYTTSESQLGFNSGTGSFSSVEPSVSTVVIGETRYQTIIGFGGAFTDATGINIKSLSEGTQENLLDSYFGRNGIEYNLCRVPIGGTDFSPRPYTYDDIDGEDVSLEHFELQEEDLTYKIPFIQAALNRTPTLQLFGSAWSSPLWMKDYKVWAGYSFLKEEYYQAWAEYTVKFFDEYKKHDIEFWGMTTGNEPLNGFFPHEISKINSLGWIPYLQSKWIKENLGPTLRNSSYENVKIMIHDDSRLTFAQVVPVMLSDEGALEYIDGVAAHWYRDDQVPIEAFDMAKSDKKRSLPIGNRIMYVCIFKQGLALGSWERGTRYIDSIIEYLEHDCVGWVDWNMVLNMTGGPTYVGKESDGAILINAEADEFYKQPIFYAMGHFSKFVTPDSVRVEVSVNTNEVDDLRSVAFLRPDDLVAVIFYNEGSDNVTVQIKNGDDLYSEPISFVGNSITTVLFPINDLSNRSRISENQGLNDPMQVEFGIVCVCNSTYCDDVPELEKLPFGSYQLYTTSESQLGLNSRTGSFSSVQQSSVSTVAIGKRRFQTIIGFGGAFTDATGINIRSLPEGAQDNLLNSYFGRNGIEYSLCRVPLGGSDFSPRGYSYDDVENEDFDLEQFALQEEDFNYKIPIIHEALNRTPSLKLFASAWSAPRWMKTHRIWTGYSLLRDDCLQVWADYAVKFFDEYRNNNIEFWGMTTGNEPMGGFYSPSYFGNIAMAFVPITQARWIKENLGPTLRNRSHENVKIMIHDDSRTTIPHVVPLILNDDECLEYVDGVATHWYEDDEVPAEVLDLTRSNKKDVFLLSTEACTQGIELGSWARATEYIGSIIEYLQHGSAGWIDWNMALNMTGGPTFIGYVSDAPILVNASAQEFYKQPLFYAMGHFSKFIPPGSIRLDVALSIKEVEDLEFVAFLRPDDLVAVILFNNGTTSATVQIDNKGLSSDPIELARKSLTTVLFSTEDSSKKS</sequence>
<evidence type="ECO:0000256" key="3">
    <source>
        <dbReference type="ARBA" id="ARBA00012658"/>
    </source>
</evidence>
<evidence type="ECO:0000259" key="8">
    <source>
        <dbReference type="Pfam" id="PF02055"/>
    </source>
</evidence>
<comment type="catalytic activity">
    <reaction evidence="1">
        <text>a beta-D-glucosyl-(1&lt;-&gt;1')-N-acylsphing-4-enine + H2O = an N-acylsphing-4-enine + D-glucose</text>
        <dbReference type="Rhea" id="RHEA:13269"/>
        <dbReference type="ChEBI" id="CHEBI:4167"/>
        <dbReference type="ChEBI" id="CHEBI:15377"/>
        <dbReference type="ChEBI" id="CHEBI:22801"/>
        <dbReference type="ChEBI" id="CHEBI:52639"/>
        <dbReference type="EC" id="3.2.1.45"/>
    </reaction>
    <physiologicalReaction direction="left-to-right" evidence="1">
        <dbReference type="Rhea" id="RHEA:13270"/>
    </physiologicalReaction>
</comment>
<feature type="domain" description="Glycosyl hydrolase family 30 TIM-barrel" evidence="8">
    <location>
        <begin position="93"/>
        <end position="438"/>
    </location>
</feature>
<evidence type="ECO:0000256" key="4">
    <source>
        <dbReference type="ARBA" id="ARBA00022729"/>
    </source>
</evidence>
<feature type="signal peptide" evidence="7">
    <location>
        <begin position="1"/>
        <end position="19"/>
    </location>
</feature>
<evidence type="ECO:0000313" key="10">
    <source>
        <dbReference type="EMBL" id="KAJ8974330.1"/>
    </source>
</evidence>
<dbReference type="InterPro" id="IPR017853">
    <property type="entry name" value="GH"/>
</dbReference>
<feature type="domain" description="Glycosyl hydrolase family 30 TIM-barrel" evidence="8">
    <location>
        <begin position="598"/>
        <end position="938"/>
    </location>
</feature>
<name>A0ABQ9J9N4_9CUCU</name>
<dbReference type="InterPro" id="IPR033452">
    <property type="entry name" value="GH30_C"/>
</dbReference>
<dbReference type="Proteomes" id="UP001162164">
    <property type="component" value="Unassembled WGS sequence"/>
</dbReference>
<dbReference type="InterPro" id="IPR001139">
    <property type="entry name" value="Glyco_hydro_30"/>
</dbReference>
<dbReference type="Gene3D" id="3.20.20.80">
    <property type="entry name" value="Glycosidases"/>
    <property type="match status" value="2"/>
</dbReference>
<dbReference type="InterPro" id="IPR033453">
    <property type="entry name" value="Glyco_hydro_30_TIM-barrel"/>
</dbReference>
<evidence type="ECO:0000256" key="5">
    <source>
        <dbReference type="ARBA" id="ARBA00022801"/>
    </source>
</evidence>
<feature type="chain" id="PRO_5046261284" description="Glucosylceramidase" evidence="7">
    <location>
        <begin position="20"/>
        <end position="1016"/>
    </location>
</feature>
<keyword evidence="6" id="KW-0746">Sphingolipid metabolism</keyword>